<gene>
    <name evidence="2" type="ORF">GCM10022255_005320</name>
</gene>
<accession>A0ABP8CVQ9</accession>
<sequence>MKPSPLPPRIARLVRPVRRLCFAGLGLVNLAWGAWAVAAPAHFFATFPGFGLHWTASYPPYNQHLIVDLGATMLTLATLFAAAAIADRPAVSWVVGLATAVFGTLHFGYHALHAGHMGTTDRVLSLLSLVGGALVPPAIAATHHLEEAG</sequence>
<evidence type="ECO:0000313" key="2">
    <source>
        <dbReference type="EMBL" id="GAA4244004.1"/>
    </source>
</evidence>
<keyword evidence="3" id="KW-1185">Reference proteome</keyword>
<dbReference type="RefSeq" id="WP_345120711.1">
    <property type="nucleotide sequence ID" value="NZ_BAABAT010000001.1"/>
</dbReference>
<feature type="transmembrane region" description="Helical" evidence="1">
    <location>
        <begin position="124"/>
        <end position="145"/>
    </location>
</feature>
<feature type="transmembrane region" description="Helical" evidence="1">
    <location>
        <begin position="20"/>
        <end position="45"/>
    </location>
</feature>
<organism evidence="2 3">
    <name type="scientific">Dactylosporangium darangshiense</name>
    <dbReference type="NCBI Taxonomy" id="579108"/>
    <lineage>
        <taxon>Bacteria</taxon>
        <taxon>Bacillati</taxon>
        <taxon>Actinomycetota</taxon>
        <taxon>Actinomycetes</taxon>
        <taxon>Micromonosporales</taxon>
        <taxon>Micromonosporaceae</taxon>
        <taxon>Dactylosporangium</taxon>
    </lineage>
</organism>
<dbReference type="Proteomes" id="UP001500620">
    <property type="component" value="Unassembled WGS sequence"/>
</dbReference>
<feature type="transmembrane region" description="Helical" evidence="1">
    <location>
        <begin position="93"/>
        <end position="112"/>
    </location>
</feature>
<keyword evidence="1" id="KW-1133">Transmembrane helix</keyword>
<keyword evidence="1" id="KW-0812">Transmembrane</keyword>
<proteinExistence type="predicted"/>
<evidence type="ECO:0000313" key="3">
    <source>
        <dbReference type="Proteomes" id="UP001500620"/>
    </source>
</evidence>
<name>A0ABP8CVQ9_9ACTN</name>
<feature type="transmembrane region" description="Helical" evidence="1">
    <location>
        <begin position="65"/>
        <end position="86"/>
    </location>
</feature>
<protein>
    <submittedName>
        <fullName evidence="2">Uncharacterized protein</fullName>
    </submittedName>
</protein>
<dbReference type="EMBL" id="BAABAT010000001">
    <property type="protein sequence ID" value="GAA4244004.1"/>
    <property type="molecule type" value="Genomic_DNA"/>
</dbReference>
<reference evidence="3" key="1">
    <citation type="journal article" date="2019" name="Int. J. Syst. Evol. Microbiol.">
        <title>The Global Catalogue of Microorganisms (GCM) 10K type strain sequencing project: providing services to taxonomists for standard genome sequencing and annotation.</title>
        <authorList>
            <consortium name="The Broad Institute Genomics Platform"/>
            <consortium name="The Broad Institute Genome Sequencing Center for Infectious Disease"/>
            <person name="Wu L."/>
            <person name="Ma J."/>
        </authorList>
    </citation>
    <scope>NUCLEOTIDE SEQUENCE [LARGE SCALE GENOMIC DNA]</scope>
    <source>
        <strain evidence="3">JCM 17441</strain>
    </source>
</reference>
<keyword evidence="1" id="KW-0472">Membrane</keyword>
<evidence type="ECO:0000256" key="1">
    <source>
        <dbReference type="SAM" id="Phobius"/>
    </source>
</evidence>
<comment type="caution">
    <text evidence="2">The sequence shown here is derived from an EMBL/GenBank/DDBJ whole genome shotgun (WGS) entry which is preliminary data.</text>
</comment>